<keyword evidence="4" id="KW-1185">Reference proteome</keyword>
<accession>A0A026WKL3</accession>
<dbReference type="EMBL" id="KK107161">
    <property type="protein sequence ID" value="EZA56580.1"/>
    <property type="molecule type" value="Genomic_DNA"/>
</dbReference>
<evidence type="ECO:0000256" key="1">
    <source>
        <dbReference type="SAM" id="MobiDB-lite"/>
    </source>
</evidence>
<name>A0A026WKL3_OOCBI</name>
<proteinExistence type="predicted"/>
<sequence length="138" mass="15664">MNLPTEDENVFETTNESFATSVQREVQTPEGQEALRTQLGPLGQKFIGAVIRGDKDIDNVYGVYLSNDGMKFGCKPFDVDHEDHIILDSVRYKGTPGLYELVFKRIPDDIVYTDDGLEKYRSMLLVTNAYRRDHSARG</sequence>
<evidence type="ECO:0000313" key="3">
    <source>
        <dbReference type="EMBL" id="EZA56580.1"/>
    </source>
</evidence>
<dbReference type="PANTHER" id="PTHR35374:SF1">
    <property type="entry name" value="PROTEIN KINASE DOMAIN-CONTAINING PROTEIN"/>
    <property type="match status" value="1"/>
</dbReference>
<gene>
    <name evidence="3" type="ORF">X777_03258</name>
</gene>
<dbReference type="OMA" id="SEIDHVY"/>
<dbReference type="AlphaFoldDB" id="A0A026WKL3"/>
<feature type="compositionally biased region" description="Acidic residues" evidence="1">
    <location>
        <begin position="1"/>
        <end position="10"/>
    </location>
</feature>
<evidence type="ECO:0000313" key="4">
    <source>
        <dbReference type="Proteomes" id="UP000053097"/>
    </source>
</evidence>
<evidence type="ECO:0000259" key="2">
    <source>
        <dbReference type="Pfam" id="PF26634"/>
    </source>
</evidence>
<feature type="region of interest" description="Disordered" evidence="1">
    <location>
        <begin position="1"/>
        <end position="26"/>
    </location>
</feature>
<dbReference type="PANTHER" id="PTHR35374">
    <property type="entry name" value="CYCLIN-DEPENDENT KINASE 11A-LIKE"/>
    <property type="match status" value="1"/>
</dbReference>
<feature type="domain" description="DUF8207" evidence="2">
    <location>
        <begin position="57"/>
        <end position="136"/>
    </location>
</feature>
<dbReference type="InterPro" id="IPR058520">
    <property type="entry name" value="DUF8207"/>
</dbReference>
<protein>
    <recommendedName>
        <fullName evidence="2">DUF8207 domain-containing protein</fullName>
    </recommendedName>
</protein>
<organism evidence="3 4">
    <name type="scientific">Ooceraea biroi</name>
    <name type="common">Clonal raider ant</name>
    <name type="synonym">Cerapachys biroi</name>
    <dbReference type="NCBI Taxonomy" id="2015173"/>
    <lineage>
        <taxon>Eukaryota</taxon>
        <taxon>Metazoa</taxon>
        <taxon>Ecdysozoa</taxon>
        <taxon>Arthropoda</taxon>
        <taxon>Hexapoda</taxon>
        <taxon>Insecta</taxon>
        <taxon>Pterygota</taxon>
        <taxon>Neoptera</taxon>
        <taxon>Endopterygota</taxon>
        <taxon>Hymenoptera</taxon>
        <taxon>Apocrita</taxon>
        <taxon>Aculeata</taxon>
        <taxon>Formicoidea</taxon>
        <taxon>Formicidae</taxon>
        <taxon>Dorylinae</taxon>
        <taxon>Ooceraea</taxon>
    </lineage>
</organism>
<reference evidence="3 4" key="1">
    <citation type="journal article" date="2014" name="Curr. Biol.">
        <title>The genome of the clonal raider ant Cerapachys biroi.</title>
        <authorList>
            <person name="Oxley P.R."/>
            <person name="Ji L."/>
            <person name="Fetter-Pruneda I."/>
            <person name="McKenzie S.K."/>
            <person name="Li C."/>
            <person name="Hu H."/>
            <person name="Zhang G."/>
            <person name="Kronauer D.J."/>
        </authorList>
    </citation>
    <scope>NUCLEOTIDE SEQUENCE [LARGE SCALE GENOMIC DNA]</scope>
</reference>
<dbReference type="OrthoDB" id="7552280at2759"/>
<dbReference type="Pfam" id="PF26634">
    <property type="entry name" value="DUF8207"/>
    <property type="match status" value="1"/>
</dbReference>
<feature type="compositionally biased region" description="Polar residues" evidence="1">
    <location>
        <begin position="11"/>
        <end position="26"/>
    </location>
</feature>
<dbReference type="Proteomes" id="UP000053097">
    <property type="component" value="Unassembled WGS sequence"/>
</dbReference>